<evidence type="ECO:0000313" key="3">
    <source>
        <dbReference type="EMBL" id="CCD19482.1"/>
    </source>
</evidence>
<dbReference type="AlphaFoldDB" id="F9WPK5"/>
<dbReference type="Pfam" id="PF00240">
    <property type="entry name" value="ubiquitin"/>
    <property type="match status" value="1"/>
</dbReference>
<sequence length="606" mass="65660">MRIHVTGMRPEHAINGLEVDPNESIEGLYRRVAERLNEQPERLRLIFRGRLLTGSHPVSTVVEDGNTIHVVVPMRQQDNTVGSDSGAGGIENITVSAGVPSQAVLQEIITGIIPVLQSSALVSMQESPSVVILNSHSRRPSQSGDARQSGEARPTVQMQRVPPQRGTSQRLAPQAPQPRSPTSPASLHIHVHVTLNELDELPDRLERLRGRVRFPGINLQTHVDHFGGGGEGSAGASSHVGGEHGGNPNDLGTNNSNDDNIESAEGRDPNTLPEGSGVEENAPRIADSMMQALGDTHQEQERIVEGLCYACLRVIMNGPSSSLLRLSAGDWSGIAASRSAFVTAALHWLADGAGVAPLMCRENSRLHANRDTEALLNFLHECSELCAAIEEESRPDVNIFSDVRRFLLYMHEELFSAIVSSNLTDEEWTRALRTVVVRAAGILVSRSSIWFTRPLEGLACILAKSADTYVRRRHSETSPVVAQFLRASVPLLCDALREWSEEYQSHLRRELDSQIFEEIPATTPHGSDEVPRPRLPESPLARVGAAASGARANTENSVEGVAISEASNFASNGVGEGIQQGLQRFCHESPSGGAGERFAILKQPCD</sequence>
<dbReference type="Proteomes" id="UP000009027">
    <property type="component" value="Unassembled WGS sequence"/>
</dbReference>
<dbReference type="PROSITE" id="PS50053">
    <property type="entry name" value="UBIQUITIN_2"/>
    <property type="match status" value="1"/>
</dbReference>
<reference evidence="3 4" key="1">
    <citation type="journal article" date="2012" name="Proc. Natl. Acad. Sci. U.S.A.">
        <title>Antigenic diversity is generated by distinct evolutionary mechanisms in African trypanosome species.</title>
        <authorList>
            <person name="Jackson A.P."/>
            <person name="Berry A."/>
            <person name="Aslett M."/>
            <person name="Allison H.C."/>
            <person name="Burton P."/>
            <person name="Vavrova-Anderson J."/>
            <person name="Brown R."/>
            <person name="Browne H."/>
            <person name="Corton N."/>
            <person name="Hauser H."/>
            <person name="Gamble J."/>
            <person name="Gilderthorp R."/>
            <person name="Marcello L."/>
            <person name="McQuillan J."/>
            <person name="Otto T.D."/>
            <person name="Quail M.A."/>
            <person name="Sanders M.J."/>
            <person name="van Tonder A."/>
            <person name="Ginger M.L."/>
            <person name="Field M.C."/>
            <person name="Barry J.D."/>
            <person name="Hertz-Fowler C."/>
            <person name="Berriman M."/>
        </authorList>
    </citation>
    <scope>NUCLEOTIDE SEQUENCE</scope>
    <source>
        <strain evidence="3 4">Y486</strain>
    </source>
</reference>
<feature type="region of interest" description="Disordered" evidence="1">
    <location>
        <begin position="134"/>
        <end position="185"/>
    </location>
</feature>
<evidence type="ECO:0000313" key="4">
    <source>
        <dbReference type="Proteomes" id="UP000009027"/>
    </source>
</evidence>
<feature type="compositionally biased region" description="Polar residues" evidence="1">
    <location>
        <begin position="134"/>
        <end position="146"/>
    </location>
</feature>
<name>F9WPK5_TRYVY</name>
<evidence type="ECO:0000256" key="1">
    <source>
        <dbReference type="SAM" id="MobiDB-lite"/>
    </source>
</evidence>
<accession>F9WPK5</accession>
<dbReference type="InterPro" id="IPR000626">
    <property type="entry name" value="Ubiquitin-like_dom"/>
</dbReference>
<keyword evidence="4" id="KW-1185">Reference proteome</keyword>
<dbReference type="InterPro" id="IPR029071">
    <property type="entry name" value="Ubiquitin-like_domsf"/>
</dbReference>
<organism evidence="3 4">
    <name type="scientific">Trypanosoma vivax (strain Y486)</name>
    <dbReference type="NCBI Taxonomy" id="1055687"/>
    <lineage>
        <taxon>Eukaryota</taxon>
        <taxon>Discoba</taxon>
        <taxon>Euglenozoa</taxon>
        <taxon>Kinetoplastea</taxon>
        <taxon>Metakinetoplastina</taxon>
        <taxon>Trypanosomatida</taxon>
        <taxon>Trypanosomatidae</taxon>
        <taxon>Trypanosoma</taxon>
        <taxon>Duttonella</taxon>
    </lineage>
</organism>
<dbReference type="CDD" id="cd17039">
    <property type="entry name" value="Ubl_ubiquitin_like"/>
    <property type="match status" value="1"/>
</dbReference>
<dbReference type="EMBL" id="CAEX01003511">
    <property type="protein sequence ID" value="CCD19482.1"/>
    <property type="molecule type" value="Genomic_DNA"/>
</dbReference>
<feature type="domain" description="Ubiquitin-like" evidence="2">
    <location>
        <begin position="1"/>
        <end position="77"/>
    </location>
</feature>
<dbReference type="SUPFAM" id="SSF54236">
    <property type="entry name" value="Ubiquitin-like"/>
    <property type="match status" value="1"/>
</dbReference>
<gene>
    <name evidence="3" type="ORF">TvY486_0021800</name>
</gene>
<proteinExistence type="predicted"/>
<feature type="region of interest" description="Disordered" evidence="1">
    <location>
        <begin position="223"/>
        <end position="279"/>
    </location>
</feature>
<protein>
    <submittedName>
        <fullName evidence="3">Ubiquitin-like protein, putative</fullName>
    </submittedName>
</protein>
<dbReference type="VEuPathDB" id="TriTrypDB:TvY486_0021800"/>
<dbReference type="Gene3D" id="3.10.20.90">
    <property type="entry name" value="Phosphatidylinositol 3-kinase Catalytic Subunit, Chain A, domain 1"/>
    <property type="match status" value="1"/>
</dbReference>
<evidence type="ECO:0000259" key="2">
    <source>
        <dbReference type="PROSITE" id="PS50053"/>
    </source>
</evidence>